<feature type="transmembrane region" description="Helical" evidence="1">
    <location>
        <begin position="78"/>
        <end position="99"/>
    </location>
</feature>
<dbReference type="SMART" id="SM00530">
    <property type="entry name" value="HTH_XRE"/>
    <property type="match status" value="1"/>
</dbReference>
<feature type="domain" description="HTH cro/C1-type" evidence="2">
    <location>
        <begin position="10"/>
        <end position="63"/>
    </location>
</feature>
<organism evidence="3 4">
    <name type="scientific">Lacimicrobium alkaliphilum</name>
    <dbReference type="NCBI Taxonomy" id="1526571"/>
    <lineage>
        <taxon>Bacteria</taxon>
        <taxon>Pseudomonadati</taxon>
        <taxon>Pseudomonadota</taxon>
        <taxon>Gammaproteobacteria</taxon>
        <taxon>Alteromonadales</taxon>
        <taxon>Alteromonadaceae</taxon>
        <taxon>Lacimicrobium</taxon>
    </lineage>
</organism>
<gene>
    <name evidence="3" type="ORF">GCM10011357_38130</name>
</gene>
<dbReference type="Gene3D" id="1.10.260.40">
    <property type="entry name" value="lambda repressor-like DNA-binding domains"/>
    <property type="match status" value="1"/>
</dbReference>
<evidence type="ECO:0000259" key="2">
    <source>
        <dbReference type="PROSITE" id="PS50943"/>
    </source>
</evidence>
<dbReference type="EMBL" id="BMGJ01000031">
    <property type="protein sequence ID" value="GGD79533.1"/>
    <property type="molecule type" value="Genomic_DNA"/>
</dbReference>
<keyword evidence="4" id="KW-1185">Reference proteome</keyword>
<name>A0ABQ1RTY9_9ALTE</name>
<keyword evidence="1" id="KW-0812">Transmembrane</keyword>
<dbReference type="Pfam" id="PF01381">
    <property type="entry name" value="HTH_3"/>
    <property type="match status" value="1"/>
</dbReference>
<evidence type="ECO:0000256" key="1">
    <source>
        <dbReference type="SAM" id="Phobius"/>
    </source>
</evidence>
<dbReference type="InterPro" id="IPR001387">
    <property type="entry name" value="Cro/C1-type_HTH"/>
</dbReference>
<dbReference type="PROSITE" id="PS50943">
    <property type="entry name" value="HTH_CROC1"/>
    <property type="match status" value="1"/>
</dbReference>
<dbReference type="SUPFAM" id="SSF47413">
    <property type="entry name" value="lambda repressor-like DNA-binding domains"/>
    <property type="match status" value="1"/>
</dbReference>
<dbReference type="CDD" id="cd00093">
    <property type="entry name" value="HTH_XRE"/>
    <property type="match status" value="1"/>
</dbReference>
<keyword evidence="1" id="KW-1133">Transmembrane helix</keyword>
<sequence length="156" mass="16991">MEMQINIESVKSQRNKRAWSQTQLADVSGLSLRTIQRIEKTGSASLESVKSIASVFEIEASDLQKTAIPPVKKMRAKLSALLGVISIMLSGFFVLTATAQPVMVDLQLRSSGETLADVQILNEDNVESEVQISDVVKVLLTTAIESNDTIKISTKV</sequence>
<reference evidence="4" key="1">
    <citation type="journal article" date="2019" name="Int. J. Syst. Evol. Microbiol.">
        <title>The Global Catalogue of Microorganisms (GCM) 10K type strain sequencing project: providing services to taxonomists for standard genome sequencing and annotation.</title>
        <authorList>
            <consortium name="The Broad Institute Genomics Platform"/>
            <consortium name="The Broad Institute Genome Sequencing Center for Infectious Disease"/>
            <person name="Wu L."/>
            <person name="Ma J."/>
        </authorList>
    </citation>
    <scope>NUCLEOTIDE SEQUENCE [LARGE SCALE GENOMIC DNA]</scope>
    <source>
        <strain evidence="4">CGMCC 1.12923</strain>
    </source>
</reference>
<proteinExistence type="predicted"/>
<comment type="caution">
    <text evidence="3">The sequence shown here is derived from an EMBL/GenBank/DDBJ whole genome shotgun (WGS) entry which is preliminary data.</text>
</comment>
<dbReference type="Proteomes" id="UP000614272">
    <property type="component" value="Unassembled WGS sequence"/>
</dbReference>
<keyword evidence="1" id="KW-0472">Membrane</keyword>
<evidence type="ECO:0000313" key="4">
    <source>
        <dbReference type="Proteomes" id="UP000614272"/>
    </source>
</evidence>
<dbReference type="InterPro" id="IPR010982">
    <property type="entry name" value="Lambda_DNA-bd_dom_sf"/>
</dbReference>
<accession>A0ABQ1RTY9</accession>
<protein>
    <recommendedName>
        <fullName evidence="2">HTH cro/C1-type domain-containing protein</fullName>
    </recommendedName>
</protein>
<evidence type="ECO:0000313" key="3">
    <source>
        <dbReference type="EMBL" id="GGD79533.1"/>
    </source>
</evidence>